<dbReference type="AlphaFoldDB" id="A0A068NVV4"/>
<organism evidence="2 3">
    <name type="scientific">Fimbriimonas ginsengisoli Gsoil 348</name>
    <dbReference type="NCBI Taxonomy" id="661478"/>
    <lineage>
        <taxon>Bacteria</taxon>
        <taxon>Bacillati</taxon>
        <taxon>Armatimonadota</taxon>
        <taxon>Fimbriimonadia</taxon>
        <taxon>Fimbriimonadales</taxon>
        <taxon>Fimbriimonadaceae</taxon>
        <taxon>Fimbriimonas</taxon>
    </lineage>
</organism>
<dbReference type="Proteomes" id="UP000027982">
    <property type="component" value="Chromosome"/>
</dbReference>
<dbReference type="KEGG" id="fgi:OP10G_3552"/>
<dbReference type="Pfam" id="PF08909">
    <property type="entry name" value="DUF1854"/>
    <property type="match status" value="1"/>
</dbReference>
<name>A0A068NVV4_FIMGI</name>
<evidence type="ECO:0000259" key="1">
    <source>
        <dbReference type="Pfam" id="PF08909"/>
    </source>
</evidence>
<feature type="domain" description="DUF1854" evidence="1">
    <location>
        <begin position="9"/>
        <end position="138"/>
    </location>
</feature>
<keyword evidence="3" id="KW-1185">Reference proteome</keyword>
<evidence type="ECO:0000313" key="3">
    <source>
        <dbReference type="Proteomes" id="UP000027982"/>
    </source>
</evidence>
<protein>
    <recommendedName>
        <fullName evidence="1">DUF1854 domain-containing protein</fullName>
    </recommendedName>
</protein>
<sequence length="140" mass="15861">MTVGEDRSYVAVKPVWASPLTYPNRYLAFLNGKGEEIVMIEDPTSLPAASLEAAKEELARRYLTATVTSILHAKGEFGSTYWHVETDRGPRDFVTQSLQENAQWLSPTHLMLIDVDGNRFEIVDVTALDERSRRYIEQTV</sequence>
<evidence type="ECO:0000313" key="2">
    <source>
        <dbReference type="EMBL" id="AIE86920.1"/>
    </source>
</evidence>
<dbReference type="RefSeq" id="WP_025229153.1">
    <property type="nucleotide sequence ID" value="NZ_CP007139.1"/>
</dbReference>
<accession>A0A068NVV4</accession>
<dbReference type="InterPro" id="IPR015005">
    <property type="entry name" value="DUF1854"/>
</dbReference>
<dbReference type="OrthoDB" id="9796887at2"/>
<proteinExistence type="predicted"/>
<dbReference type="EMBL" id="CP007139">
    <property type="protein sequence ID" value="AIE86920.1"/>
    <property type="molecule type" value="Genomic_DNA"/>
</dbReference>
<dbReference type="HOGENOM" id="CLU_121383_0_1_0"/>
<dbReference type="STRING" id="661478.OP10G_3552"/>
<reference evidence="2 3" key="1">
    <citation type="journal article" date="2014" name="PLoS ONE">
        <title>The first complete genome sequence of the class fimbriimonadia in the phylum armatimonadetes.</title>
        <authorList>
            <person name="Hu Z.Y."/>
            <person name="Wang Y.Z."/>
            <person name="Im W.T."/>
            <person name="Wang S.Y."/>
            <person name="Zhao G.P."/>
            <person name="Zheng H.J."/>
            <person name="Quan Z.X."/>
        </authorList>
    </citation>
    <scope>NUCLEOTIDE SEQUENCE [LARGE SCALE GENOMIC DNA]</scope>
    <source>
        <strain evidence="2">Gsoil 348</strain>
    </source>
</reference>
<gene>
    <name evidence="2" type="ORF">OP10G_3552</name>
</gene>